<feature type="coiled-coil region" evidence="3">
    <location>
        <begin position="91"/>
        <end position="118"/>
    </location>
</feature>
<dbReference type="Proteomes" id="UP001500506">
    <property type="component" value="Unassembled WGS sequence"/>
</dbReference>
<evidence type="ECO:0000313" key="6">
    <source>
        <dbReference type="Proteomes" id="UP001500506"/>
    </source>
</evidence>
<dbReference type="SUPFAM" id="SSF52540">
    <property type="entry name" value="P-loop containing nucleoside triphosphate hydrolases"/>
    <property type="match status" value="2"/>
</dbReference>
<dbReference type="SMART" id="SM00382">
    <property type="entry name" value="AAA"/>
    <property type="match status" value="2"/>
</dbReference>
<feature type="domain" description="ABC transporter" evidence="4">
    <location>
        <begin position="354"/>
        <end position="553"/>
    </location>
</feature>
<comment type="caution">
    <text evidence="5">The sequence shown here is derived from an EMBL/GenBank/DDBJ whole genome shotgun (WGS) entry which is preliminary data.</text>
</comment>
<dbReference type="NCBIfam" id="NF000355">
    <property type="entry name" value="ribo_prot_ABC_F"/>
    <property type="match status" value="1"/>
</dbReference>
<dbReference type="CDD" id="cd03221">
    <property type="entry name" value="ABCF_EF-3"/>
    <property type="match status" value="2"/>
</dbReference>
<dbReference type="PROSITE" id="PS50893">
    <property type="entry name" value="ABC_TRANSPORTER_2"/>
    <property type="match status" value="2"/>
</dbReference>
<evidence type="ECO:0000256" key="3">
    <source>
        <dbReference type="SAM" id="Coils"/>
    </source>
</evidence>
<dbReference type="EMBL" id="BAAANH010000001">
    <property type="protein sequence ID" value="GAA1751939.1"/>
    <property type="molecule type" value="Genomic_DNA"/>
</dbReference>
<dbReference type="PROSITE" id="PS00211">
    <property type="entry name" value="ABC_TRANSPORTER_1"/>
    <property type="match status" value="2"/>
</dbReference>
<evidence type="ECO:0000256" key="2">
    <source>
        <dbReference type="ARBA" id="ARBA00022840"/>
    </source>
</evidence>
<proteinExistence type="predicted"/>
<dbReference type="Gene3D" id="3.40.50.300">
    <property type="entry name" value="P-loop containing nucleotide triphosphate hydrolases"/>
    <property type="match status" value="2"/>
</dbReference>
<keyword evidence="1" id="KW-0547">Nucleotide-binding</keyword>
<dbReference type="InterPro" id="IPR003593">
    <property type="entry name" value="AAA+_ATPase"/>
</dbReference>
<dbReference type="InterPro" id="IPR051309">
    <property type="entry name" value="ABCF_ATPase"/>
</dbReference>
<reference evidence="5 6" key="1">
    <citation type="journal article" date="2019" name="Int. J. Syst. Evol. Microbiol.">
        <title>The Global Catalogue of Microorganisms (GCM) 10K type strain sequencing project: providing services to taxonomists for standard genome sequencing and annotation.</title>
        <authorList>
            <consortium name="The Broad Institute Genomics Platform"/>
            <consortium name="The Broad Institute Genome Sequencing Center for Infectious Disease"/>
            <person name="Wu L."/>
            <person name="Ma J."/>
        </authorList>
    </citation>
    <scope>NUCLEOTIDE SEQUENCE [LARGE SCALE GENOMIC DNA]</scope>
    <source>
        <strain evidence="5 6">JCM 14319</strain>
    </source>
</reference>
<evidence type="ECO:0000259" key="4">
    <source>
        <dbReference type="PROSITE" id="PS50893"/>
    </source>
</evidence>
<protein>
    <submittedName>
        <fullName evidence="5">ABC-F family ATP-binding cassette domain-containing protein</fullName>
    </submittedName>
</protein>
<dbReference type="InterPro" id="IPR003439">
    <property type="entry name" value="ABC_transporter-like_ATP-bd"/>
</dbReference>
<keyword evidence="6" id="KW-1185">Reference proteome</keyword>
<gene>
    <name evidence="5" type="ORF">GCM10009747_06760</name>
</gene>
<accession>A0ABN2KAQ9</accession>
<organism evidence="5 6">
    <name type="scientific">Agromyces humatus</name>
    <dbReference type="NCBI Taxonomy" id="279573"/>
    <lineage>
        <taxon>Bacteria</taxon>
        <taxon>Bacillati</taxon>
        <taxon>Actinomycetota</taxon>
        <taxon>Actinomycetes</taxon>
        <taxon>Micrococcales</taxon>
        <taxon>Microbacteriaceae</taxon>
        <taxon>Agromyces</taxon>
    </lineage>
</organism>
<dbReference type="GO" id="GO:0005524">
    <property type="term" value="F:ATP binding"/>
    <property type="evidence" value="ECO:0007669"/>
    <property type="project" value="UniProtKB-KW"/>
</dbReference>
<dbReference type="InterPro" id="IPR017871">
    <property type="entry name" value="ABC_transporter-like_CS"/>
</dbReference>
<keyword evidence="3" id="KW-0175">Coiled coil</keyword>
<sequence length="553" mass="59141">MYPSSSQLSLHSVTKRFADRLVLDRVDLTVRPGERVGIIGDNGSGKSTLLRLIAGDLEPDNGAVRVVAPGGVGHLAQQLELGASATVNDAIDTGLADLRALEADLAAAERALAGLAGDALATALDRYGDLVERFAARDGYAADARLAIALDALGVGAIERARPWASLSGGERSRIALAATLAGDPELLLLDEPTNDLDDSGWEWLREHLHAHRGTVVAVTHDRAFLDELTDLVWEVDARSVARHGDGYAGYLVAKANQRREAIEAYETWKGELARNRNLVTANASRLDAIPRKLDKPGMGAGAFRARGRDHGAMGRIRNAKERIARLTEHAVAPPPEPLTFTAPLGGEHGETDVPGTAIELDAVRVGDRLTIDHLRVDPGERVLITGPNGAGKTTLLRLIAHEAAPDEGTVLAPPSIGHLQQASAIAPTDETVVEGFAKRSLVDLDTSEQTLGALGLFRPEDLSMPLRALSYGQRRRLDLALLVTGGHDVLLLDEPTNHLAPALVEELEQALASFPGTVVLVTHDRLMRARFTGRRVRLDSGTAQEQMPAERT</sequence>
<evidence type="ECO:0000256" key="1">
    <source>
        <dbReference type="ARBA" id="ARBA00022741"/>
    </source>
</evidence>
<dbReference type="RefSeq" id="WP_232498407.1">
    <property type="nucleotide sequence ID" value="NZ_BAAANH010000001.1"/>
</dbReference>
<keyword evidence="2 5" id="KW-0067">ATP-binding</keyword>
<name>A0ABN2KAQ9_9MICO</name>
<dbReference type="PANTHER" id="PTHR42855:SF2">
    <property type="entry name" value="DRUG RESISTANCE ABC TRANSPORTER,ATP-BINDING PROTEIN"/>
    <property type="match status" value="1"/>
</dbReference>
<dbReference type="PANTHER" id="PTHR42855">
    <property type="entry name" value="ABC TRANSPORTER ATP-BINDING SUBUNIT"/>
    <property type="match status" value="1"/>
</dbReference>
<feature type="domain" description="ABC transporter" evidence="4">
    <location>
        <begin position="8"/>
        <end position="263"/>
    </location>
</feature>
<evidence type="ECO:0000313" key="5">
    <source>
        <dbReference type="EMBL" id="GAA1751939.1"/>
    </source>
</evidence>
<dbReference type="InterPro" id="IPR027417">
    <property type="entry name" value="P-loop_NTPase"/>
</dbReference>
<dbReference type="Pfam" id="PF00005">
    <property type="entry name" value="ABC_tran"/>
    <property type="match status" value="2"/>
</dbReference>